<feature type="domain" description="HTH luxR-type" evidence="3">
    <location>
        <begin position="122"/>
        <end position="187"/>
    </location>
</feature>
<dbReference type="GO" id="GO:0006355">
    <property type="term" value="P:regulation of DNA-templated transcription"/>
    <property type="evidence" value="ECO:0007669"/>
    <property type="project" value="InterPro"/>
</dbReference>
<gene>
    <name evidence="4" type="ORF">P1J78_03415</name>
</gene>
<accession>A0AAE3NQF1</accession>
<dbReference type="Proteomes" id="UP001220964">
    <property type="component" value="Unassembled WGS sequence"/>
</dbReference>
<feature type="transmembrane region" description="Helical" evidence="2">
    <location>
        <begin position="75"/>
        <end position="95"/>
    </location>
</feature>
<keyword evidence="2" id="KW-0812">Transmembrane</keyword>
<dbReference type="SUPFAM" id="SSF46894">
    <property type="entry name" value="C-terminal effector domain of the bipartite response regulators"/>
    <property type="match status" value="1"/>
</dbReference>
<dbReference type="SMART" id="SM00421">
    <property type="entry name" value="HTH_LUXR"/>
    <property type="match status" value="1"/>
</dbReference>
<evidence type="ECO:0000259" key="3">
    <source>
        <dbReference type="PROSITE" id="PS50043"/>
    </source>
</evidence>
<feature type="transmembrane region" description="Helical" evidence="2">
    <location>
        <begin position="34"/>
        <end position="55"/>
    </location>
</feature>
<keyword evidence="2" id="KW-1133">Transmembrane helix</keyword>
<sequence length="206" mass="21443">MPQDADTPGAGPMPAPPAERGGPARPVTSSLSGASLAILAVMLVQVICAAAFLAFFVVDVGGLTSTPAPYTLREIVQIAAGVGLVLSIVINVYLLRRILRRTGEIEGRLRAARGAFGELLDEEFRQWGLTPAEREVCLFALKGCSNGEIAKMTGKSEGTVKSQTNAVFRKAGVTGRIQLMSYFVDELIGGPLSPGAGSARTPDSGG</sequence>
<dbReference type="PROSITE" id="PS50043">
    <property type="entry name" value="HTH_LUXR_2"/>
    <property type="match status" value="1"/>
</dbReference>
<keyword evidence="5" id="KW-1185">Reference proteome</keyword>
<evidence type="ECO:0000256" key="1">
    <source>
        <dbReference type="SAM" id="MobiDB-lite"/>
    </source>
</evidence>
<dbReference type="RefSeq" id="WP_275565920.1">
    <property type="nucleotide sequence ID" value="NZ_JARGYC010000005.1"/>
</dbReference>
<name>A0AAE3NQF1_9RHOB</name>
<dbReference type="EMBL" id="JARGYC010000005">
    <property type="protein sequence ID" value="MDF0599774.1"/>
    <property type="molecule type" value="Genomic_DNA"/>
</dbReference>
<dbReference type="InterPro" id="IPR036388">
    <property type="entry name" value="WH-like_DNA-bd_sf"/>
</dbReference>
<dbReference type="InterPro" id="IPR000792">
    <property type="entry name" value="Tscrpt_reg_LuxR_C"/>
</dbReference>
<organism evidence="4 5">
    <name type="scientific">Psychromarinibacter sediminicola</name>
    <dbReference type="NCBI Taxonomy" id="3033385"/>
    <lineage>
        <taxon>Bacteria</taxon>
        <taxon>Pseudomonadati</taxon>
        <taxon>Pseudomonadota</taxon>
        <taxon>Alphaproteobacteria</taxon>
        <taxon>Rhodobacterales</taxon>
        <taxon>Paracoccaceae</taxon>
        <taxon>Psychromarinibacter</taxon>
    </lineage>
</organism>
<evidence type="ECO:0000313" key="5">
    <source>
        <dbReference type="Proteomes" id="UP001220964"/>
    </source>
</evidence>
<dbReference type="AlphaFoldDB" id="A0AAE3NQF1"/>
<dbReference type="Pfam" id="PF00196">
    <property type="entry name" value="GerE"/>
    <property type="match status" value="1"/>
</dbReference>
<dbReference type="CDD" id="cd06170">
    <property type="entry name" value="LuxR_C_like"/>
    <property type="match status" value="1"/>
</dbReference>
<dbReference type="PRINTS" id="PR00038">
    <property type="entry name" value="HTHLUXR"/>
</dbReference>
<dbReference type="InterPro" id="IPR016032">
    <property type="entry name" value="Sig_transdc_resp-reg_C-effctor"/>
</dbReference>
<protein>
    <submittedName>
        <fullName evidence="4">LuxR C-terminal-related transcriptional regulator</fullName>
    </submittedName>
</protein>
<reference evidence="4" key="1">
    <citation type="submission" date="2023-03" db="EMBL/GenBank/DDBJ databases">
        <title>Multiphase analysis and comparison of six strains from genera Psychromarinibacter, Lutimaribacter, and Maritimibacter, including a novel species: Psychromarinibacter sediminicola sp. nov.</title>
        <authorList>
            <person name="Wang Y.-H."/>
            <person name="Ye M.-Q."/>
            <person name="Du Z.-J."/>
        </authorList>
    </citation>
    <scope>NUCLEOTIDE SEQUENCE</scope>
    <source>
        <strain evidence="4">C21-152</strain>
    </source>
</reference>
<proteinExistence type="predicted"/>
<evidence type="ECO:0000256" key="2">
    <source>
        <dbReference type="SAM" id="Phobius"/>
    </source>
</evidence>
<feature type="region of interest" description="Disordered" evidence="1">
    <location>
        <begin position="1"/>
        <end position="26"/>
    </location>
</feature>
<keyword evidence="2" id="KW-0472">Membrane</keyword>
<comment type="caution">
    <text evidence="4">The sequence shown here is derived from an EMBL/GenBank/DDBJ whole genome shotgun (WGS) entry which is preliminary data.</text>
</comment>
<evidence type="ECO:0000313" key="4">
    <source>
        <dbReference type="EMBL" id="MDF0599774.1"/>
    </source>
</evidence>
<dbReference type="GO" id="GO:0003677">
    <property type="term" value="F:DNA binding"/>
    <property type="evidence" value="ECO:0007669"/>
    <property type="project" value="InterPro"/>
</dbReference>
<dbReference type="Gene3D" id="1.10.10.10">
    <property type="entry name" value="Winged helix-like DNA-binding domain superfamily/Winged helix DNA-binding domain"/>
    <property type="match status" value="1"/>
</dbReference>